<sequence>MPKTAVPSNNKHDPFDPELVRELATLIAETDLSEIEVEKGDLRIRVARERAVQQVQVPVAAAIAPPLPAAALPAAAPVADADPKALAAHPGAVLSPMVGTAYRKPSPEAKNFVEVGSRIESGARVLLVEAMKTFNDIVAPRSGTVTAIFIEDGQPVEFGEPLLLIE</sequence>
<keyword evidence="4" id="KW-0275">Fatty acid biosynthesis</keyword>
<protein>
    <recommendedName>
        <fullName evidence="2 4">Biotin carboxyl carrier protein of acetyl-CoA carboxylase</fullName>
    </recommendedName>
</protein>
<evidence type="ECO:0000256" key="4">
    <source>
        <dbReference type="RuleBase" id="RU364072"/>
    </source>
</evidence>
<dbReference type="Pfam" id="PF00364">
    <property type="entry name" value="Biotin_lipoyl"/>
    <property type="match status" value="1"/>
</dbReference>
<comment type="pathway">
    <text evidence="4">Lipid metabolism; fatty acid biosynthesis.</text>
</comment>
<dbReference type="UniPathway" id="UPA00094"/>
<organism evidence="6 7">
    <name type="scientific">Methylobacterium indicum</name>
    <dbReference type="NCBI Taxonomy" id="1775910"/>
    <lineage>
        <taxon>Bacteria</taxon>
        <taxon>Pseudomonadati</taxon>
        <taxon>Pseudomonadota</taxon>
        <taxon>Alphaproteobacteria</taxon>
        <taxon>Hyphomicrobiales</taxon>
        <taxon>Methylobacteriaceae</taxon>
        <taxon>Methylobacterium</taxon>
    </lineage>
</organism>
<keyword evidence="4" id="KW-0444">Lipid biosynthesis</keyword>
<dbReference type="InterPro" id="IPR011053">
    <property type="entry name" value="Single_hybrid_motif"/>
</dbReference>
<dbReference type="PANTHER" id="PTHR45266">
    <property type="entry name" value="OXALOACETATE DECARBOXYLASE ALPHA CHAIN"/>
    <property type="match status" value="1"/>
</dbReference>
<dbReference type="Gene3D" id="2.40.50.100">
    <property type="match status" value="1"/>
</dbReference>
<comment type="function">
    <text evidence="1 4">This protein is a component of the acetyl coenzyme A carboxylase complex; first, biotin carboxylase catalyzes the carboxylation of the carrier protein and then the transcarboxylase transfers the carboxyl group to form malonyl-CoA.</text>
</comment>
<dbReference type="InterPro" id="IPR050709">
    <property type="entry name" value="Biotin_Carboxyl_Carrier/Decarb"/>
</dbReference>
<evidence type="ECO:0000259" key="5">
    <source>
        <dbReference type="PROSITE" id="PS50968"/>
    </source>
</evidence>
<keyword evidence="4" id="KW-0443">Lipid metabolism</keyword>
<dbReference type="GO" id="GO:0003989">
    <property type="term" value="F:acetyl-CoA carboxylase activity"/>
    <property type="evidence" value="ECO:0007669"/>
    <property type="project" value="InterPro"/>
</dbReference>
<dbReference type="PRINTS" id="PR01071">
    <property type="entry name" value="ACOABIOTINCC"/>
</dbReference>
<evidence type="ECO:0000256" key="3">
    <source>
        <dbReference type="ARBA" id="ARBA00023267"/>
    </source>
</evidence>
<keyword evidence="3 4" id="KW-0092">Biotin</keyword>
<dbReference type="NCBIfam" id="TIGR00531">
    <property type="entry name" value="BCCP"/>
    <property type="match status" value="1"/>
</dbReference>
<dbReference type="AlphaFoldDB" id="A0A8H8WPX1"/>
<dbReference type="PANTHER" id="PTHR45266:SF3">
    <property type="entry name" value="OXALOACETATE DECARBOXYLASE ALPHA CHAIN"/>
    <property type="match status" value="1"/>
</dbReference>
<dbReference type="GO" id="GO:0009317">
    <property type="term" value="C:acetyl-CoA carboxylase complex"/>
    <property type="evidence" value="ECO:0007669"/>
    <property type="project" value="InterPro"/>
</dbReference>
<dbReference type="EMBL" id="AP024145">
    <property type="protein sequence ID" value="BCM82159.1"/>
    <property type="molecule type" value="Genomic_DNA"/>
</dbReference>
<evidence type="ECO:0000313" key="7">
    <source>
        <dbReference type="Proteomes" id="UP000663508"/>
    </source>
</evidence>
<dbReference type="GO" id="GO:0006633">
    <property type="term" value="P:fatty acid biosynthetic process"/>
    <property type="evidence" value="ECO:0007669"/>
    <property type="project" value="UniProtKB-UniPathway"/>
</dbReference>
<evidence type="ECO:0000256" key="1">
    <source>
        <dbReference type="ARBA" id="ARBA00003761"/>
    </source>
</evidence>
<dbReference type="InterPro" id="IPR001249">
    <property type="entry name" value="AcCoA_biotinCC"/>
</dbReference>
<feature type="domain" description="Lipoyl-binding" evidence="5">
    <location>
        <begin position="90"/>
        <end position="166"/>
    </location>
</feature>
<gene>
    <name evidence="6" type="primary">accB_2</name>
    <name evidence="6" type="ORF">mvi_06200</name>
</gene>
<dbReference type="KEGG" id="mind:mvi_06200"/>
<evidence type="ECO:0000313" key="6">
    <source>
        <dbReference type="EMBL" id="BCM82159.1"/>
    </source>
</evidence>
<keyword evidence="4" id="KW-0276">Fatty acid metabolism</keyword>
<dbReference type="CDD" id="cd06850">
    <property type="entry name" value="biotinyl_domain"/>
    <property type="match status" value="1"/>
</dbReference>
<dbReference type="SUPFAM" id="SSF51230">
    <property type="entry name" value="Single hybrid motif"/>
    <property type="match status" value="1"/>
</dbReference>
<dbReference type="Proteomes" id="UP000663508">
    <property type="component" value="Chromosome"/>
</dbReference>
<accession>A0A8H8WPX1</accession>
<proteinExistence type="predicted"/>
<dbReference type="PROSITE" id="PS50968">
    <property type="entry name" value="BIOTINYL_LIPOYL"/>
    <property type="match status" value="1"/>
</dbReference>
<dbReference type="InterPro" id="IPR000089">
    <property type="entry name" value="Biotin_lipoyl"/>
</dbReference>
<evidence type="ECO:0000256" key="2">
    <source>
        <dbReference type="ARBA" id="ARBA00017562"/>
    </source>
</evidence>
<reference evidence="6" key="1">
    <citation type="submission" date="2020-11" db="EMBL/GenBank/DDBJ databases">
        <title>Complete genome sequence of a novel pathogenic Methylobacterium strain isolated from rice in Vietnam.</title>
        <authorList>
            <person name="Lai K."/>
            <person name="Okazaki S."/>
            <person name="Higashi K."/>
            <person name="Mori H."/>
            <person name="Toyoda A."/>
            <person name="Kurokawa K."/>
        </authorList>
    </citation>
    <scope>NUCLEOTIDE SEQUENCE</scope>
    <source>
        <strain evidence="6">VL1</strain>
    </source>
</reference>
<name>A0A8H8WPX1_9HYPH</name>